<accession>A0A9Q1RIN3</accession>
<name>A0A9Q1RIN3_9SOLA</name>
<dbReference type="Proteomes" id="UP001152561">
    <property type="component" value="Unassembled WGS sequence"/>
</dbReference>
<organism evidence="1 2">
    <name type="scientific">Anisodus acutangulus</name>
    <dbReference type="NCBI Taxonomy" id="402998"/>
    <lineage>
        <taxon>Eukaryota</taxon>
        <taxon>Viridiplantae</taxon>
        <taxon>Streptophyta</taxon>
        <taxon>Embryophyta</taxon>
        <taxon>Tracheophyta</taxon>
        <taxon>Spermatophyta</taxon>
        <taxon>Magnoliopsida</taxon>
        <taxon>eudicotyledons</taxon>
        <taxon>Gunneridae</taxon>
        <taxon>Pentapetalae</taxon>
        <taxon>asterids</taxon>
        <taxon>lamiids</taxon>
        <taxon>Solanales</taxon>
        <taxon>Solanaceae</taxon>
        <taxon>Solanoideae</taxon>
        <taxon>Hyoscyameae</taxon>
        <taxon>Anisodus</taxon>
    </lineage>
</organism>
<evidence type="ECO:0000313" key="1">
    <source>
        <dbReference type="EMBL" id="KAJ8558537.1"/>
    </source>
</evidence>
<protein>
    <submittedName>
        <fullName evidence="1">Uncharacterized protein</fullName>
    </submittedName>
</protein>
<proteinExistence type="predicted"/>
<comment type="caution">
    <text evidence="1">The sequence shown here is derived from an EMBL/GenBank/DDBJ whole genome shotgun (WGS) entry which is preliminary data.</text>
</comment>
<gene>
    <name evidence="1" type="ORF">K7X08_034066</name>
</gene>
<sequence>MSHRGANGSGVVVRNIKAIFFGDVAGLTRPASWNNSELSSSTCSCKATGGGGVMVVGTEEEVRGVVIVKIIARGKQSKTAQRREIGEGESMMWGVVRFGRVE</sequence>
<dbReference type="EMBL" id="JAJAGQ010000007">
    <property type="protein sequence ID" value="KAJ8558537.1"/>
    <property type="molecule type" value="Genomic_DNA"/>
</dbReference>
<dbReference type="AlphaFoldDB" id="A0A9Q1RIN3"/>
<keyword evidence="2" id="KW-1185">Reference proteome</keyword>
<reference evidence="2" key="1">
    <citation type="journal article" date="2023" name="Proc. Natl. Acad. Sci. U.S.A.">
        <title>Genomic and structural basis for evolution of tropane alkaloid biosynthesis.</title>
        <authorList>
            <person name="Wanga Y.-J."/>
            <person name="Taina T."/>
            <person name="Yua J.-Y."/>
            <person name="Lia J."/>
            <person name="Xua B."/>
            <person name="Chenc J."/>
            <person name="D'Auriad J.C."/>
            <person name="Huanga J.-P."/>
            <person name="Huanga S.-X."/>
        </authorList>
    </citation>
    <scope>NUCLEOTIDE SEQUENCE [LARGE SCALE GENOMIC DNA]</scope>
    <source>
        <strain evidence="2">cv. KIB-2019</strain>
    </source>
</reference>
<evidence type="ECO:0000313" key="2">
    <source>
        <dbReference type="Proteomes" id="UP001152561"/>
    </source>
</evidence>